<evidence type="ECO:0000256" key="11">
    <source>
        <dbReference type="SAM" id="SignalP"/>
    </source>
</evidence>
<dbReference type="Pfam" id="PF25140">
    <property type="entry name" value="PGAP1_TMD"/>
    <property type="match status" value="1"/>
</dbReference>
<dbReference type="SUPFAM" id="SSF53474">
    <property type="entry name" value="alpha/beta-Hydrolases"/>
    <property type="match status" value="1"/>
</dbReference>
<dbReference type="InterPro" id="IPR029058">
    <property type="entry name" value="AB_hydrolase_fold"/>
</dbReference>
<dbReference type="GO" id="GO:0006888">
    <property type="term" value="P:endoplasmic reticulum to Golgi vesicle-mediated transport"/>
    <property type="evidence" value="ECO:0007669"/>
    <property type="project" value="TreeGrafter"/>
</dbReference>
<dbReference type="PANTHER" id="PTHR15495">
    <property type="entry name" value="NEGATIVE REGULATOR OF VESICLE FORMATION-RELATED"/>
    <property type="match status" value="1"/>
</dbReference>
<accession>A0A4Y9Z861</accession>
<feature type="transmembrane region" description="Helical" evidence="10">
    <location>
        <begin position="670"/>
        <end position="686"/>
    </location>
</feature>
<dbReference type="InterPro" id="IPR039529">
    <property type="entry name" value="PGAP1/BST1"/>
</dbReference>
<evidence type="ECO:0000256" key="3">
    <source>
        <dbReference type="ARBA" id="ARBA00022448"/>
    </source>
</evidence>
<dbReference type="PANTHER" id="PTHR15495:SF7">
    <property type="entry name" value="GPI INOSITOL-DEACYLASE"/>
    <property type="match status" value="1"/>
</dbReference>
<keyword evidence="5 10" id="KW-0378">Hydrolase</keyword>
<keyword evidence="11" id="KW-0732">Signal</keyword>
<feature type="transmembrane region" description="Helical" evidence="10">
    <location>
        <begin position="628"/>
        <end position="649"/>
    </location>
</feature>
<keyword evidence="7 10" id="KW-0653">Protein transport</keyword>
<dbReference type="AlphaFoldDB" id="A0A4Y9Z861"/>
<dbReference type="GO" id="GO:0050185">
    <property type="term" value="F:phosphatidylinositol deacylase activity"/>
    <property type="evidence" value="ECO:0007669"/>
    <property type="project" value="TreeGrafter"/>
</dbReference>
<keyword evidence="9 10" id="KW-0472">Membrane</keyword>
<feature type="domain" description="GPI inositol-deacylase transmembrane" evidence="13">
    <location>
        <begin position="687"/>
        <end position="933"/>
    </location>
</feature>
<dbReference type="GO" id="GO:0005789">
    <property type="term" value="C:endoplasmic reticulum membrane"/>
    <property type="evidence" value="ECO:0007669"/>
    <property type="project" value="UniProtKB-SubCell"/>
</dbReference>
<dbReference type="GO" id="GO:0015031">
    <property type="term" value="P:protein transport"/>
    <property type="evidence" value="ECO:0007669"/>
    <property type="project" value="UniProtKB-KW"/>
</dbReference>
<evidence type="ECO:0000256" key="5">
    <source>
        <dbReference type="ARBA" id="ARBA00022801"/>
    </source>
</evidence>
<name>A0A4Y9Z861_9AGAM</name>
<evidence type="ECO:0000256" key="4">
    <source>
        <dbReference type="ARBA" id="ARBA00022692"/>
    </source>
</evidence>
<evidence type="ECO:0000256" key="8">
    <source>
        <dbReference type="ARBA" id="ARBA00022989"/>
    </source>
</evidence>
<evidence type="ECO:0000259" key="12">
    <source>
        <dbReference type="Pfam" id="PF07819"/>
    </source>
</evidence>
<comment type="similarity">
    <text evidence="2 10">Belongs to the GPI inositol-deacylase family.</text>
</comment>
<organism evidence="14 15">
    <name type="scientific">Dentipellis fragilis</name>
    <dbReference type="NCBI Taxonomy" id="205917"/>
    <lineage>
        <taxon>Eukaryota</taxon>
        <taxon>Fungi</taxon>
        <taxon>Dikarya</taxon>
        <taxon>Basidiomycota</taxon>
        <taxon>Agaricomycotina</taxon>
        <taxon>Agaricomycetes</taxon>
        <taxon>Russulales</taxon>
        <taxon>Hericiaceae</taxon>
        <taxon>Dentipellis</taxon>
    </lineage>
</organism>
<dbReference type="InterPro" id="IPR012908">
    <property type="entry name" value="PGAP1-ab_dom-like"/>
</dbReference>
<dbReference type="Pfam" id="PF07819">
    <property type="entry name" value="PGAP1"/>
    <property type="match status" value="1"/>
</dbReference>
<evidence type="ECO:0000313" key="15">
    <source>
        <dbReference type="Proteomes" id="UP000298327"/>
    </source>
</evidence>
<evidence type="ECO:0000256" key="9">
    <source>
        <dbReference type="ARBA" id="ARBA00023136"/>
    </source>
</evidence>
<comment type="caution">
    <text evidence="14">The sequence shown here is derived from an EMBL/GenBank/DDBJ whole genome shotgun (WGS) entry which is preliminary data.</text>
</comment>
<gene>
    <name evidence="14" type="ORF">EVG20_g2909</name>
</gene>
<dbReference type="InterPro" id="IPR056824">
    <property type="entry name" value="PGAP1_TMD"/>
</dbReference>
<keyword evidence="8 10" id="KW-1133">Transmembrane helix</keyword>
<keyword evidence="4 10" id="KW-0812">Transmembrane</keyword>
<sequence length="950" mass="102554">MARILSGLALLSMFAVFISYRAASDSANILSPQGCRMSYMSPSYLLQSGPNTSTTALARRYSLWLYREVGWESTEPHGMPVLFIPGNAGSSHQVRSIASSAARQFYSSPYTTSPEFSSRGMKPVDFYAVEFNEDLSAFHGPTLSSETAYASHAIDHILSMYPPGTSIILMGHSMGGIVATSILPRPDVAALITMSTPHTIPPARFDRRISTIYSHNRKTLAHDPTPILSLCGGAGDLMIPSEFCILPPSETPEVGQAPYRRTIFTSALEGCWTSVGHQVMVWCHQVRWRVARAALELAASTSGERPSVLDHWLSDGPLPTEIPVASNAEQSLPAPHEVVPSGAQLVLRSPTASVSRTHFLPVPARTVDIAKKTFIIYVSQASILGKGPAHPSLLSVSIRLCHTASPFTESPSGASCASLRPDKLRLLPGTHPGRPFPLPNEGIDESDGVVLFEADLLLPEGQGEATGQWVAVSLTGADGHGWILGGFVDPQPITNELSVYGALWTGASIELPPKSLRVDIKLPRLLSHALFVYRATAVLSSASNKACAANLLPPLLRISSPSESHLYPLANGPALLHSHAEAPFVHRRSSHGMNLTLYSSAEPACSVEALVFHVDSWGTLGRIATRAWAALPGWALGVVLCAWFFAWSIGEAGAPMPSVLQSLELFVKKALPTLLAISFGLALLPLPADYLLGNSGEAVLAPLAPVLLLIATGLVCVSWFILLALIWPFSRILRSTGRERDDAGGAGRSTLLSMLFVCVLVFFFVPWQVAFLACWILHISTCARRASFLTRVLTPCATPGLGSPTSPSLPRKPSALQLAADVHHHNEHILLLMTWLLPLVAPVLAVWVRTLAASGLTTPFDGDHSVLTIAPYLVLIDYASWTRGPLLPRESFEPFSIRWLLLPTAAIAFLFGARRTYEVFDWVWAFVTLIVVVRVGPRYWGRASWSAASS</sequence>
<feature type="chain" id="PRO_5021488802" description="GPI inositol-deacylase" evidence="11">
    <location>
        <begin position="24"/>
        <end position="950"/>
    </location>
</feature>
<feature type="signal peptide" evidence="11">
    <location>
        <begin position="1"/>
        <end position="23"/>
    </location>
</feature>
<keyword evidence="3 10" id="KW-0813">Transport</keyword>
<feature type="transmembrane region" description="Helical" evidence="10">
    <location>
        <begin position="706"/>
        <end position="730"/>
    </location>
</feature>
<protein>
    <recommendedName>
        <fullName evidence="10">GPI inositol-deacylase</fullName>
        <ecNumber evidence="10">3.1.-.-</ecNumber>
    </recommendedName>
</protein>
<evidence type="ECO:0000256" key="6">
    <source>
        <dbReference type="ARBA" id="ARBA00022824"/>
    </source>
</evidence>
<feature type="transmembrane region" description="Helical" evidence="10">
    <location>
        <begin position="895"/>
        <end position="913"/>
    </location>
</feature>
<reference evidence="14 15" key="1">
    <citation type="submission" date="2019-02" db="EMBL/GenBank/DDBJ databases">
        <title>Genome sequencing of the rare red list fungi Dentipellis fragilis.</title>
        <authorList>
            <person name="Buettner E."/>
            <person name="Kellner H."/>
        </authorList>
    </citation>
    <scope>NUCLEOTIDE SEQUENCE [LARGE SCALE GENOMIC DNA]</scope>
    <source>
        <strain evidence="14 15">DSM 105465</strain>
    </source>
</reference>
<dbReference type="EMBL" id="SEOQ01000122">
    <property type="protein sequence ID" value="TFY70018.1"/>
    <property type="molecule type" value="Genomic_DNA"/>
</dbReference>
<feature type="transmembrane region" description="Helical" evidence="10">
    <location>
        <begin position="919"/>
        <end position="936"/>
    </location>
</feature>
<proteinExistence type="inferred from homology"/>
<evidence type="ECO:0000313" key="14">
    <source>
        <dbReference type="EMBL" id="TFY70018.1"/>
    </source>
</evidence>
<dbReference type="EC" id="3.1.-.-" evidence="10"/>
<keyword evidence="6 10" id="KW-0256">Endoplasmic reticulum</keyword>
<dbReference type="Proteomes" id="UP000298327">
    <property type="component" value="Unassembled WGS sequence"/>
</dbReference>
<evidence type="ECO:0000256" key="1">
    <source>
        <dbReference type="ARBA" id="ARBA00004477"/>
    </source>
</evidence>
<evidence type="ECO:0000256" key="10">
    <source>
        <dbReference type="RuleBase" id="RU365011"/>
    </source>
</evidence>
<keyword evidence="15" id="KW-1185">Reference proteome</keyword>
<dbReference type="OrthoDB" id="348976at2759"/>
<dbReference type="Gene3D" id="3.40.50.1820">
    <property type="entry name" value="alpha/beta hydrolase"/>
    <property type="match status" value="1"/>
</dbReference>
<feature type="domain" description="GPI inositol-deacylase PGAP1-like alpha/beta" evidence="12">
    <location>
        <begin position="76"/>
        <end position="296"/>
    </location>
</feature>
<dbReference type="GO" id="GO:0006505">
    <property type="term" value="P:GPI anchor metabolic process"/>
    <property type="evidence" value="ECO:0007669"/>
    <property type="project" value="TreeGrafter"/>
</dbReference>
<comment type="function">
    <text evidence="10">Involved in inositol deacylation of GPI-anchored proteins which plays important roles in the quality control and ER-associated degradation of GPI-anchored proteins.</text>
</comment>
<evidence type="ECO:0000259" key="13">
    <source>
        <dbReference type="Pfam" id="PF25140"/>
    </source>
</evidence>
<dbReference type="STRING" id="205917.A0A4Y9Z861"/>
<evidence type="ECO:0000256" key="2">
    <source>
        <dbReference type="ARBA" id="ARBA00006931"/>
    </source>
</evidence>
<evidence type="ECO:0000256" key="7">
    <source>
        <dbReference type="ARBA" id="ARBA00022927"/>
    </source>
</evidence>
<feature type="transmembrane region" description="Helical" evidence="10">
    <location>
        <begin position="751"/>
        <end position="778"/>
    </location>
</feature>
<comment type="subcellular location">
    <subcellularLocation>
        <location evidence="1">Endoplasmic reticulum membrane</location>
        <topology evidence="1">Multi-pass membrane protein</topology>
    </subcellularLocation>
</comment>
<feature type="transmembrane region" description="Helical" evidence="10">
    <location>
        <begin position="829"/>
        <end position="848"/>
    </location>
</feature>